<proteinExistence type="predicted"/>
<dbReference type="AlphaFoldDB" id="A0A150IVB1"/>
<feature type="transmembrane region" description="Helical" evidence="1">
    <location>
        <begin position="43"/>
        <end position="63"/>
    </location>
</feature>
<accession>A0A150IVB1</accession>
<keyword evidence="1" id="KW-0812">Transmembrane</keyword>
<evidence type="ECO:0000313" key="2">
    <source>
        <dbReference type="EMBL" id="KYC48913.1"/>
    </source>
</evidence>
<feature type="transmembrane region" description="Helical" evidence="1">
    <location>
        <begin position="12"/>
        <end position="37"/>
    </location>
</feature>
<keyword evidence="1" id="KW-1133">Transmembrane helix</keyword>
<protein>
    <submittedName>
        <fullName evidence="2">Uncharacterized protein</fullName>
    </submittedName>
</protein>
<name>A0A150IVB1_9EURY</name>
<comment type="caution">
    <text evidence="2">The sequence shown here is derived from an EMBL/GenBank/DDBJ whole genome shotgun (WGS) entry which is preliminary data.</text>
</comment>
<dbReference type="EMBL" id="LNGC01000117">
    <property type="protein sequence ID" value="KYC48913.1"/>
    <property type="molecule type" value="Genomic_DNA"/>
</dbReference>
<gene>
    <name evidence="2" type="ORF">AMQ22_01795</name>
</gene>
<reference evidence="2 3" key="1">
    <citation type="journal article" date="2016" name="ISME J.">
        <title>Chasing the elusive Euryarchaeota class WSA2: genomes reveal a uniquely fastidious methyl-reducing methanogen.</title>
        <authorList>
            <person name="Nobu M.K."/>
            <person name="Narihiro T."/>
            <person name="Kuroda K."/>
            <person name="Mei R."/>
            <person name="Liu W.T."/>
        </authorList>
    </citation>
    <scope>NUCLEOTIDE SEQUENCE [LARGE SCALE GENOMIC DNA]</scope>
    <source>
        <strain evidence="2">U1lsi0528_Bin055</strain>
    </source>
</reference>
<evidence type="ECO:0000313" key="3">
    <source>
        <dbReference type="Proteomes" id="UP000075398"/>
    </source>
</evidence>
<organism evidence="2 3">
    <name type="scientific">Candidatus Methanofastidiosum methylothiophilum</name>
    <dbReference type="NCBI Taxonomy" id="1705564"/>
    <lineage>
        <taxon>Archaea</taxon>
        <taxon>Methanobacteriati</taxon>
        <taxon>Methanobacteriota</taxon>
        <taxon>Stenosarchaea group</taxon>
        <taxon>Candidatus Methanofastidiosia</taxon>
        <taxon>Candidatus Methanofastidiosales</taxon>
        <taxon>Candidatus Methanofastidiosaceae</taxon>
        <taxon>Candidatus Methanofastidiosum</taxon>
    </lineage>
</organism>
<evidence type="ECO:0000256" key="1">
    <source>
        <dbReference type="SAM" id="Phobius"/>
    </source>
</evidence>
<sequence length="201" mass="23851">MTQNRMGWNLYWFYAIYLGAIPVFIILGILFIFKIVFHISYNFSESLPIGLWAISIISCGLLIKKPYHKKYEIYSWEYDGSKIFNPYKKIAIQQSDIKKIFIGYEKKPPLYINILKNVGYRNVVEYRNMAQQLAMILELNDNKICFLQIALLQNGKEMQEAILLNNKTKVAETPYQLDKYNRNFKKITWYRIMELDKSDNA</sequence>
<keyword evidence="1" id="KW-0472">Membrane</keyword>
<dbReference type="Proteomes" id="UP000075398">
    <property type="component" value="Unassembled WGS sequence"/>
</dbReference>